<proteinExistence type="predicted"/>
<dbReference type="Pfam" id="PF08445">
    <property type="entry name" value="FR47"/>
    <property type="match status" value="1"/>
</dbReference>
<gene>
    <name evidence="5" type="ORF">DFJ75_4654</name>
</gene>
<dbReference type="InterPro" id="IPR013653">
    <property type="entry name" value="GCN5-like_dom"/>
</dbReference>
<dbReference type="PROSITE" id="PS51186">
    <property type="entry name" value="GNAT"/>
    <property type="match status" value="1"/>
</dbReference>
<feature type="domain" description="N-acetyltransferase" evidence="4">
    <location>
        <begin position="118"/>
        <end position="253"/>
    </location>
</feature>
<dbReference type="PANTHER" id="PTHR43420">
    <property type="entry name" value="ACETYLTRANSFERASE"/>
    <property type="match status" value="1"/>
</dbReference>
<evidence type="ECO:0000256" key="2">
    <source>
        <dbReference type="ARBA" id="ARBA00023315"/>
    </source>
</evidence>
<dbReference type="Proteomes" id="UP000274762">
    <property type="component" value="Unassembled WGS sequence"/>
</dbReference>
<sequence length="253" mass="27659">MHTREVAGIEKNTNSTPVSEIGPLADPVGESLRHRHAHLARRFGRASTYRSGVATFAAVDSDQDPRRWDDLAQLVGPGELADMLSSTAEPPTDWEPVFHLDGFQMIYDEDEPRGHTSVDVVELGSKDLPAMLHLVALTRPGPFFPQTPEMGTYIGIRENGALVAMAGERLRPPGWTEISAVCTAPGAQGRGYASQLVTALVAGIMARGDRPFLHVIKSNTAAVSLYERLGFRVREQVTFRGFRIPPAPHTQEQ</sequence>
<evidence type="ECO:0000259" key="4">
    <source>
        <dbReference type="PROSITE" id="PS51186"/>
    </source>
</evidence>
<feature type="region of interest" description="Disordered" evidence="3">
    <location>
        <begin position="1"/>
        <end position="27"/>
    </location>
</feature>
<accession>A0A495K8V7</accession>
<evidence type="ECO:0000313" key="5">
    <source>
        <dbReference type="EMBL" id="RKR97763.1"/>
    </source>
</evidence>
<evidence type="ECO:0000256" key="1">
    <source>
        <dbReference type="ARBA" id="ARBA00022679"/>
    </source>
</evidence>
<dbReference type="PANTHER" id="PTHR43420:SF3">
    <property type="entry name" value="N-ACETYLTRANSFERASE DOMAIN-CONTAINING PROTEIN"/>
    <property type="match status" value="1"/>
</dbReference>
<reference evidence="5 6" key="1">
    <citation type="submission" date="2018-10" db="EMBL/GenBank/DDBJ databases">
        <title>Sequencing the genomes of 1000 actinobacteria strains.</title>
        <authorList>
            <person name="Klenk H.-P."/>
        </authorList>
    </citation>
    <scope>NUCLEOTIDE SEQUENCE [LARGE SCALE GENOMIC DNA]</scope>
    <source>
        <strain evidence="5 6">DSM 44343</strain>
    </source>
</reference>
<keyword evidence="2" id="KW-0012">Acyltransferase</keyword>
<dbReference type="SUPFAM" id="SSF55729">
    <property type="entry name" value="Acyl-CoA N-acyltransferases (Nat)"/>
    <property type="match status" value="1"/>
</dbReference>
<dbReference type="InterPro" id="IPR016181">
    <property type="entry name" value="Acyl_CoA_acyltransferase"/>
</dbReference>
<dbReference type="AlphaFoldDB" id="A0A495K8V7"/>
<protein>
    <submittedName>
        <fullName evidence="5">FR47-like protein</fullName>
    </submittedName>
</protein>
<comment type="caution">
    <text evidence="5">The sequence shown here is derived from an EMBL/GenBank/DDBJ whole genome shotgun (WGS) entry which is preliminary data.</text>
</comment>
<dbReference type="InterPro" id="IPR000182">
    <property type="entry name" value="GNAT_dom"/>
</dbReference>
<organism evidence="5 6">
    <name type="scientific">Williamsia marianensis</name>
    <dbReference type="NCBI Taxonomy" id="85044"/>
    <lineage>
        <taxon>Bacteria</taxon>
        <taxon>Bacillati</taxon>
        <taxon>Actinomycetota</taxon>
        <taxon>Actinomycetes</taxon>
        <taxon>Mycobacteriales</taxon>
        <taxon>Nocardiaceae</taxon>
        <taxon>Williamsia</taxon>
    </lineage>
</organism>
<name>A0A495K8V7_WILMA</name>
<dbReference type="CDD" id="cd04301">
    <property type="entry name" value="NAT_SF"/>
    <property type="match status" value="1"/>
</dbReference>
<dbReference type="EMBL" id="RBKV01000001">
    <property type="protein sequence ID" value="RKR97763.1"/>
    <property type="molecule type" value="Genomic_DNA"/>
</dbReference>
<dbReference type="Gene3D" id="3.40.630.30">
    <property type="match status" value="1"/>
</dbReference>
<dbReference type="InterPro" id="IPR050680">
    <property type="entry name" value="YpeA/RimI_acetyltransf"/>
</dbReference>
<evidence type="ECO:0000313" key="6">
    <source>
        <dbReference type="Proteomes" id="UP000274762"/>
    </source>
</evidence>
<dbReference type="GO" id="GO:0016747">
    <property type="term" value="F:acyltransferase activity, transferring groups other than amino-acyl groups"/>
    <property type="evidence" value="ECO:0007669"/>
    <property type="project" value="InterPro"/>
</dbReference>
<evidence type="ECO:0000256" key="3">
    <source>
        <dbReference type="SAM" id="MobiDB-lite"/>
    </source>
</evidence>
<keyword evidence="1" id="KW-0808">Transferase</keyword>